<feature type="repeat" description="WD" evidence="6">
    <location>
        <begin position="245"/>
        <end position="281"/>
    </location>
</feature>
<dbReference type="PROSITE" id="PS50294">
    <property type="entry name" value="WD_REPEATS_REGION"/>
    <property type="match status" value="3"/>
</dbReference>
<dbReference type="InterPro" id="IPR050459">
    <property type="entry name" value="WD_repeat_RBAP46/RBAP48/MSI1"/>
</dbReference>
<evidence type="ECO:0000256" key="5">
    <source>
        <dbReference type="ARBA" id="ARBA00023242"/>
    </source>
</evidence>
<evidence type="ECO:0000256" key="6">
    <source>
        <dbReference type="PROSITE-ProRule" id="PRU00221"/>
    </source>
</evidence>
<dbReference type="SUPFAM" id="SSF50978">
    <property type="entry name" value="WD40 repeat-like"/>
    <property type="match status" value="1"/>
</dbReference>
<evidence type="ECO:0000256" key="3">
    <source>
        <dbReference type="ARBA" id="ARBA00022737"/>
    </source>
</evidence>
<protein>
    <recommendedName>
        <fullName evidence="7">Histone-binding protein RBBP4-like N-terminal domain-containing protein</fullName>
    </recommendedName>
</protein>
<proteinExistence type="predicted"/>
<dbReference type="OrthoDB" id="427795at2759"/>
<keyword evidence="9" id="KW-1185">Reference proteome</keyword>
<dbReference type="GO" id="GO:0005634">
    <property type="term" value="C:nucleus"/>
    <property type="evidence" value="ECO:0007669"/>
    <property type="project" value="UniProtKB-SubCell"/>
</dbReference>
<dbReference type="Pfam" id="PF12265">
    <property type="entry name" value="CAF1C_H4-bd"/>
    <property type="match status" value="1"/>
</dbReference>
<dbReference type="Pfam" id="PF00400">
    <property type="entry name" value="WD40"/>
    <property type="match status" value="5"/>
</dbReference>
<dbReference type="PROSITE" id="PS50082">
    <property type="entry name" value="WD_REPEATS_2"/>
    <property type="match status" value="4"/>
</dbReference>
<dbReference type="InterPro" id="IPR001680">
    <property type="entry name" value="WD40_rpt"/>
</dbReference>
<organism evidence="8 9">
    <name type="scientific">Stentor coeruleus</name>
    <dbReference type="NCBI Taxonomy" id="5963"/>
    <lineage>
        <taxon>Eukaryota</taxon>
        <taxon>Sar</taxon>
        <taxon>Alveolata</taxon>
        <taxon>Ciliophora</taxon>
        <taxon>Postciliodesmatophora</taxon>
        <taxon>Heterotrichea</taxon>
        <taxon>Heterotrichida</taxon>
        <taxon>Stentoridae</taxon>
        <taxon>Stentor</taxon>
    </lineage>
</organism>
<dbReference type="PANTHER" id="PTHR22850">
    <property type="entry name" value="WD40 REPEAT FAMILY"/>
    <property type="match status" value="1"/>
</dbReference>
<dbReference type="InterPro" id="IPR015943">
    <property type="entry name" value="WD40/YVTN_repeat-like_dom_sf"/>
</dbReference>
<evidence type="ECO:0000256" key="4">
    <source>
        <dbReference type="ARBA" id="ARBA00022853"/>
    </source>
</evidence>
<dbReference type="InterPro" id="IPR022052">
    <property type="entry name" value="Histone-bd_RBBP4-like_N"/>
</dbReference>
<keyword evidence="3" id="KW-0677">Repeat</keyword>
<comment type="caution">
    <text evidence="8">The sequence shown here is derived from an EMBL/GenBank/DDBJ whole genome shotgun (WGS) entry which is preliminary data.</text>
</comment>
<dbReference type="PRINTS" id="PR00320">
    <property type="entry name" value="GPROTEINBRPT"/>
</dbReference>
<sequence length="400" mass="45647">MKDEQDCAEEAEDQLINEKYRAWRKSSPILYDLLICKSLEWPSLTIEWLPSKETFSDYSIQKILIGTHTNTPNTNYLQLLSIILPLEDSLLNKSTCDALLSNRNKITSSLILPHECDINTARCMPQKDQIIASKGTSGLVYIYDCEKFKDNPQESPLILTGHQKEGLNLSWSPIKEGFLASGSDDHLVCVWDLNTMKNPTVLNHHTSIVEDVSWSEFYINALASVGDDRKIILWDLRQNTPSHVIEAHIHEINSIDFNKHDEFLLATGSNDKTIAIWDMRNMGRKLVSLEYHQDTVHKVSWAPFSMSIIASISNDKKVVIWDLGRINSENLDELPSEVLFTHNGHTGRISDFSWNLNDHFLMNSVSEDNMLHVWQMSHTLFTTESVRLGVPDKDIPLNSD</sequence>
<dbReference type="PROSITE" id="PS00678">
    <property type="entry name" value="WD_REPEATS_1"/>
    <property type="match status" value="4"/>
</dbReference>
<feature type="repeat" description="WD" evidence="6">
    <location>
        <begin position="289"/>
        <end position="323"/>
    </location>
</feature>
<gene>
    <name evidence="8" type="ORF">SteCoe_23788</name>
</gene>
<dbReference type="InterPro" id="IPR020472">
    <property type="entry name" value="WD40_PAC1"/>
</dbReference>
<feature type="repeat" description="WD" evidence="6">
    <location>
        <begin position="202"/>
        <end position="244"/>
    </location>
</feature>
<dbReference type="AlphaFoldDB" id="A0A1R2BJ11"/>
<dbReference type="GO" id="GO:0006325">
    <property type="term" value="P:chromatin organization"/>
    <property type="evidence" value="ECO:0007669"/>
    <property type="project" value="UniProtKB-KW"/>
</dbReference>
<dbReference type="Gene3D" id="2.130.10.10">
    <property type="entry name" value="YVTN repeat-like/Quinoprotein amine dehydrogenase"/>
    <property type="match status" value="1"/>
</dbReference>
<evidence type="ECO:0000259" key="7">
    <source>
        <dbReference type="Pfam" id="PF12265"/>
    </source>
</evidence>
<comment type="subcellular location">
    <subcellularLocation>
        <location evidence="1">Nucleus</location>
    </subcellularLocation>
</comment>
<dbReference type="InterPro" id="IPR019775">
    <property type="entry name" value="WD40_repeat_CS"/>
</dbReference>
<evidence type="ECO:0000256" key="2">
    <source>
        <dbReference type="ARBA" id="ARBA00022574"/>
    </source>
</evidence>
<keyword evidence="2 6" id="KW-0853">WD repeat</keyword>
<reference evidence="8 9" key="1">
    <citation type="submission" date="2016-11" db="EMBL/GenBank/DDBJ databases">
        <title>The macronuclear genome of Stentor coeruleus: a giant cell with tiny introns.</title>
        <authorList>
            <person name="Slabodnick M."/>
            <person name="Ruby J.G."/>
            <person name="Reiff S.B."/>
            <person name="Swart E.C."/>
            <person name="Gosai S."/>
            <person name="Prabakaran S."/>
            <person name="Witkowska E."/>
            <person name="Larue G.E."/>
            <person name="Fisher S."/>
            <person name="Freeman R.M."/>
            <person name="Gunawardena J."/>
            <person name="Chu W."/>
            <person name="Stover N.A."/>
            <person name="Gregory B.D."/>
            <person name="Nowacki M."/>
            <person name="Derisi J."/>
            <person name="Roy S.W."/>
            <person name="Marshall W.F."/>
            <person name="Sood P."/>
        </authorList>
    </citation>
    <scope>NUCLEOTIDE SEQUENCE [LARGE SCALE GENOMIC DNA]</scope>
    <source>
        <strain evidence="8">WM001</strain>
    </source>
</reference>
<dbReference type="EMBL" id="MPUH01000612">
    <property type="protein sequence ID" value="OMJ76773.1"/>
    <property type="molecule type" value="Genomic_DNA"/>
</dbReference>
<feature type="repeat" description="WD" evidence="6">
    <location>
        <begin position="159"/>
        <end position="201"/>
    </location>
</feature>
<evidence type="ECO:0000313" key="9">
    <source>
        <dbReference type="Proteomes" id="UP000187209"/>
    </source>
</evidence>
<keyword evidence="4" id="KW-0156">Chromatin regulator</keyword>
<evidence type="ECO:0000256" key="1">
    <source>
        <dbReference type="ARBA" id="ARBA00004123"/>
    </source>
</evidence>
<dbReference type="InterPro" id="IPR036322">
    <property type="entry name" value="WD40_repeat_dom_sf"/>
</dbReference>
<name>A0A1R2BJ11_9CILI</name>
<feature type="domain" description="Histone-binding protein RBBP4-like N-terminal" evidence="7">
    <location>
        <begin position="18"/>
        <end position="85"/>
    </location>
</feature>
<dbReference type="SMART" id="SM00320">
    <property type="entry name" value="WD40"/>
    <property type="match status" value="6"/>
</dbReference>
<evidence type="ECO:0000313" key="8">
    <source>
        <dbReference type="EMBL" id="OMJ76773.1"/>
    </source>
</evidence>
<accession>A0A1R2BJ11</accession>
<dbReference type="Proteomes" id="UP000187209">
    <property type="component" value="Unassembled WGS sequence"/>
</dbReference>
<keyword evidence="5" id="KW-0539">Nucleus</keyword>